<dbReference type="RefSeq" id="WP_110577332.1">
    <property type="nucleotide sequence ID" value="NZ_QKLW01000012.1"/>
</dbReference>
<dbReference type="CDD" id="cd22233">
    <property type="entry name" value="RHH_CopAso-like"/>
    <property type="match status" value="1"/>
</dbReference>
<evidence type="ECO:0000259" key="1">
    <source>
        <dbReference type="Pfam" id="PF01402"/>
    </source>
</evidence>
<comment type="caution">
    <text evidence="2">The sequence shown here is derived from an EMBL/GenBank/DDBJ whole genome shotgun (WGS) entry which is preliminary data.</text>
</comment>
<name>A0A318UPS3_9GAMM</name>
<dbReference type="InterPro" id="IPR013321">
    <property type="entry name" value="Arc_rbn_hlx_hlx"/>
</dbReference>
<reference evidence="2 3" key="1">
    <citation type="submission" date="2018-06" db="EMBL/GenBank/DDBJ databases">
        <title>Genomic Encyclopedia of Type Strains, Phase III (KMG-III): the genomes of soil and plant-associated and newly described type strains.</title>
        <authorList>
            <person name="Whitman W."/>
        </authorList>
    </citation>
    <scope>NUCLEOTIDE SEQUENCE [LARGE SCALE GENOMIC DNA]</scope>
    <source>
        <strain evidence="2 3">CECT 7730</strain>
    </source>
</reference>
<dbReference type="Gene3D" id="1.10.1220.10">
    <property type="entry name" value="Met repressor-like"/>
    <property type="match status" value="1"/>
</dbReference>
<evidence type="ECO:0000313" key="3">
    <source>
        <dbReference type="Proteomes" id="UP000247551"/>
    </source>
</evidence>
<evidence type="ECO:0000313" key="2">
    <source>
        <dbReference type="EMBL" id="PYF78404.1"/>
    </source>
</evidence>
<dbReference type="InterPro" id="IPR010985">
    <property type="entry name" value="Ribbon_hlx_hlx"/>
</dbReference>
<dbReference type="SUPFAM" id="SSF47598">
    <property type="entry name" value="Ribbon-helix-helix"/>
    <property type="match status" value="1"/>
</dbReference>
<dbReference type="InterPro" id="IPR052991">
    <property type="entry name" value="Non-func_TypeII_TA_Antitoxin"/>
</dbReference>
<dbReference type="Proteomes" id="UP000247551">
    <property type="component" value="Unassembled WGS sequence"/>
</dbReference>
<dbReference type="Pfam" id="PF01402">
    <property type="entry name" value="RHH_1"/>
    <property type="match status" value="1"/>
</dbReference>
<gene>
    <name evidence="2" type="ORF">DFP75_11296</name>
</gene>
<sequence length="82" mass="9446">MSLKATSVRLDEETLQRVGQMAEAMDRPRAWLMAEAIKQYVAREDWFIHEVEKGIESADKGKLIDHSDIKAKWDAKRAAQMD</sequence>
<organism evidence="2 3">
    <name type="scientific">Marinomonas alcarazii</name>
    <dbReference type="NCBI Taxonomy" id="491949"/>
    <lineage>
        <taxon>Bacteria</taxon>
        <taxon>Pseudomonadati</taxon>
        <taxon>Pseudomonadota</taxon>
        <taxon>Gammaproteobacteria</taxon>
        <taxon>Oceanospirillales</taxon>
        <taxon>Oceanospirillaceae</taxon>
        <taxon>Marinomonas</taxon>
    </lineage>
</organism>
<protein>
    <submittedName>
        <fullName evidence="2">Putative transcriptional regulator</fullName>
    </submittedName>
</protein>
<dbReference type="AlphaFoldDB" id="A0A318UPS3"/>
<dbReference type="PANTHER" id="PTHR40688">
    <property type="match status" value="1"/>
</dbReference>
<keyword evidence="3" id="KW-1185">Reference proteome</keyword>
<dbReference type="EMBL" id="QKLW01000012">
    <property type="protein sequence ID" value="PYF78404.1"/>
    <property type="molecule type" value="Genomic_DNA"/>
</dbReference>
<accession>A0A318UPS3</accession>
<dbReference type="InterPro" id="IPR002145">
    <property type="entry name" value="CopG"/>
</dbReference>
<proteinExistence type="predicted"/>
<dbReference type="GO" id="GO:0006355">
    <property type="term" value="P:regulation of DNA-templated transcription"/>
    <property type="evidence" value="ECO:0007669"/>
    <property type="project" value="InterPro"/>
</dbReference>
<dbReference type="PANTHER" id="PTHR40688:SF2">
    <property type="entry name" value="RIBBON-HELIX-HELIX PROTEIN COPG DOMAIN-CONTAINING PROTEIN"/>
    <property type="match status" value="1"/>
</dbReference>
<feature type="domain" description="Ribbon-helix-helix protein CopG" evidence="1">
    <location>
        <begin position="4"/>
        <end position="44"/>
    </location>
</feature>